<organism evidence="2 3">
    <name type="scientific">Paenibacillus baimaensis</name>
    <dbReference type="NCBI Taxonomy" id="2982185"/>
    <lineage>
        <taxon>Bacteria</taxon>
        <taxon>Bacillati</taxon>
        <taxon>Bacillota</taxon>
        <taxon>Bacilli</taxon>
        <taxon>Bacillales</taxon>
        <taxon>Paenibacillaceae</taxon>
        <taxon>Paenibacillus</taxon>
    </lineage>
</organism>
<feature type="domain" description="SLH" evidence="1">
    <location>
        <begin position="18"/>
        <end position="81"/>
    </location>
</feature>
<dbReference type="EMBL" id="JAOQIO010000125">
    <property type="protein sequence ID" value="MCU6798156.1"/>
    <property type="molecule type" value="Genomic_DNA"/>
</dbReference>
<dbReference type="PANTHER" id="PTHR43308">
    <property type="entry name" value="OUTER MEMBRANE PROTEIN ALPHA-RELATED"/>
    <property type="match status" value="1"/>
</dbReference>
<reference evidence="2 3" key="1">
    <citation type="submission" date="2022-09" db="EMBL/GenBank/DDBJ databases">
        <authorList>
            <person name="Han X.L."/>
            <person name="Wang Q."/>
            <person name="Lu T."/>
        </authorList>
    </citation>
    <scope>NUCLEOTIDE SEQUENCE [LARGE SCALE GENOMIC DNA]</scope>
    <source>
        <strain evidence="2 3">WQ 127069</strain>
    </source>
</reference>
<dbReference type="InterPro" id="IPR051465">
    <property type="entry name" value="Cell_Envelope_Struct_Comp"/>
</dbReference>
<evidence type="ECO:0000313" key="3">
    <source>
        <dbReference type="Proteomes" id="UP001652445"/>
    </source>
</evidence>
<dbReference type="PANTHER" id="PTHR43308:SF5">
    <property type="entry name" value="S-LAYER PROTEIN _ PEPTIDOGLYCAN ENDO-BETA-N-ACETYLGLUCOSAMINIDASE"/>
    <property type="match status" value="1"/>
</dbReference>
<dbReference type="Pfam" id="PF00395">
    <property type="entry name" value="SLH"/>
    <property type="match status" value="2"/>
</dbReference>
<sequence>MSLLALMVRSLGLNPVKSDSSFTDVKSDAWYAAAVSTASAAGIINGYENNMFRPDVQITREELASMVVRAMNFAGASIKVAPEEQSRLLSQFKDSSKIFWAQKEIAAAINTKLINGLDDDMLSSDGKATRAQTATILKRFLNAIKFINE</sequence>
<protein>
    <submittedName>
        <fullName evidence="2">S-layer homology domain-containing protein</fullName>
    </submittedName>
</protein>
<keyword evidence="3" id="KW-1185">Reference proteome</keyword>
<evidence type="ECO:0000259" key="1">
    <source>
        <dbReference type="PROSITE" id="PS51272"/>
    </source>
</evidence>
<dbReference type="InterPro" id="IPR001119">
    <property type="entry name" value="SLH_dom"/>
</dbReference>
<comment type="caution">
    <text evidence="2">The sequence shown here is derived from an EMBL/GenBank/DDBJ whole genome shotgun (WGS) entry which is preliminary data.</text>
</comment>
<proteinExistence type="predicted"/>
<evidence type="ECO:0000313" key="2">
    <source>
        <dbReference type="EMBL" id="MCU6798156.1"/>
    </source>
</evidence>
<dbReference type="PROSITE" id="PS51272">
    <property type="entry name" value="SLH"/>
    <property type="match status" value="2"/>
</dbReference>
<feature type="domain" description="SLH" evidence="1">
    <location>
        <begin position="88"/>
        <end position="149"/>
    </location>
</feature>
<gene>
    <name evidence="2" type="ORF">OB236_39120</name>
</gene>
<accession>A0ABT2UVJ3</accession>
<dbReference type="Proteomes" id="UP001652445">
    <property type="component" value="Unassembled WGS sequence"/>
</dbReference>
<name>A0ABT2UVJ3_9BACL</name>